<protein>
    <submittedName>
        <fullName evidence="2">Thiol:disulfide interchange protein</fullName>
    </submittedName>
</protein>
<dbReference type="InterPro" id="IPR012336">
    <property type="entry name" value="Thioredoxin-like_fold"/>
</dbReference>
<evidence type="ECO:0000313" key="2">
    <source>
        <dbReference type="EMBL" id="QDU33337.1"/>
    </source>
</evidence>
<accession>A0A517YSX6</accession>
<gene>
    <name evidence="2" type="ORF">KS4_13830</name>
</gene>
<dbReference type="Gene3D" id="3.40.30.10">
    <property type="entry name" value="Glutaredoxin"/>
    <property type="match status" value="1"/>
</dbReference>
<dbReference type="InterPro" id="IPR036249">
    <property type="entry name" value="Thioredoxin-like_sf"/>
</dbReference>
<dbReference type="Proteomes" id="UP000317369">
    <property type="component" value="Chromosome"/>
</dbReference>
<keyword evidence="3" id="KW-1185">Reference proteome</keyword>
<dbReference type="InterPro" id="IPR013766">
    <property type="entry name" value="Thioredoxin_domain"/>
</dbReference>
<sequence>MSDRTEEQRMKKQGRLGWLLLLLACIGVIFAVQTRQYYLKNNEKIPWVLNYEQGLKQARNSNIPAMIEFTSPSCPACVAMKINVFSDQKTADTITRNVIPIRLDITELDVQQANQLATMYEIWATPTYLILNNKGHVVARQEGAMDKQQFAEWVTLSAQNAAPKQPIP</sequence>
<dbReference type="GO" id="GO:0045454">
    <property type="term" value="P:cell redox homeostasis"/>
    <property type="evidence" value="ECO:0007669"/>
    <property type="project" value="TreeGrafter"/>
</dbReference>
<dbReference type="Pfam" id="PF13098">
    <property type="entry name" value="Thioredoxin_2"/>
    <property type="match status" value="1"/>
</dbReference>
<dbReference type="PROSITE" id="PS51352">
    <property type="entry name" value="THIOREDOXIN_2"/>
    <property type="match status" value="1"/>
</dbReference>
<reference evidence="2 3" key="1">
    <citation type="submission" date="2019-02" db="EMBL/GenBank/DDBJ databases">
        <title>Deep-cultivation of Planctomycetes and their phenomic and genomic characterization uncovers novel biology.</title>
        <authorList>
            <person name="Wiegand S."/>
            <person name="Jogler M."/>
            <person name="Boedeker C."/>
            <person name="Pinto D."/>
            <person name="Vollmers J."/>
            <person name="Rivas-Marin E."/>
            <person name="Kohn T."/>
            <person name="Peeters S.H."/>
            <person name="Heuer A."/>
            <person name="Rast P."/>
            <person name="Oberbeckmann S."/>
            <person name="Bunk B."/>
            <person name="Jeske O."/>
            <person name="Meyerdierks A."/>
            <person name="Storesund J.E."/>
            <person name="Kallscheuer N."/>
            <person name="Luecker S."/>
            <person name="Lage O.M."/>
            <person name="Pohl T."/>
            <person name="Merkel B.J."/>
            <person name="Hornburger P."/>
            <person name="Mueller R.-W."/>
            <person name="Bruemmer F."/>
            <person name="Labrenz M."/>
            <person name="Spormann A.M."/>
            <person name="Op den Camp H."/>
            <person name="Overmann J."/>
            <person name="Amann R."/>
            <person name="Jetten M.S.M."/>
            <person name="Mascher T."/>
            <person name="Medema M.H."/>
            <person name="Devos D.P."/>
            <person name="Kaster A.-K."/>
            <person name="Ovreas L."/>
            <person name="Rohde M."/>
            <person name="Galperin M.Y."/>
            <person name="Jogler C."/>
        </authorList>
    </citation>
    <scope>NUCLEOTIDE SEQUENCE [LARGE SCALE GENOMIC DNA]</scope>
    <source>
        <strain evidence="2 3">KS4</strain>
    </source>
</reference>
<dbReference type="KEGG" id="pcor:KS4_13830"/>
<dbReference type="RefSeq" id="WP_145076292.1">
    <property type="nucleotide sequence ID" value="NZ_CP036425.1"/>
</dbReference>
<dbReference type="PANTHER" id="PTHR32234:SF0">
    <property type="entry name" value="THIOL:DISULFIDE INTERCHANGE PROTEIN DSBD"/>
    <property type="match status" value="1"/>
</dbReference>
<dbReference type="AlphaFoldDB" id="A0A517YSX6"/>
<organism evidence="2 3">
    <name type="scientific">Poriferisphaera corsica</name>
    <dbReference type="NCBI Taxonomy" id="2528020"/>
    <lineage>
        <taxon>Bacteria</taxon>
        <taxon>Pseudomonadati</taxon>
        <taxon>Planctomycetota</taxon>
        <taxon>Phycisphaerae</taxon>
        <taxon>Phycisphaerales</taxon>
        <taxon>Phycisphaeraceae</taxon>
        <taxon>Poriferisphaera</taxon>
    </lineage>
</organism>
<evidence type="ECO:0000313" key="3">
    <source>
        <dbReference type="Proteomes" id="UP000317369"/>
    </source>
</evidence>
<dbReference type="SUPFAM" id="SSF52833">
    <property type="entry name" value="Thioredoxin-like"/>
    <property type="match status" value="1"/>
</dbReference>
<proteinExistence type="predicted"/>
<dbReference type="EMBL" id="CP036425">
    <property type="protein sequence ID" value="QDU33337.1"/>
    <property type="molecule type" value="Genomic_DNA"/>
</dbReference>
<dbReference type="GO" id="GO:0015035">
    <property type="term" value="F:protein-disulfide reductase activity"/>
    <property type="evidence" value="ECO:0007669"/>
    <property type="project" value="TreeGrafter"/>
</dbReference>
<dbReference type="OrthoDB" id="276516at2"/>
<feature type="domain" description="Thioredoxin" evidence="1">
    <location>
        <begin position="34"/>
        <end position="159"/>
    </location>
</feature>
<evidence type="ECO:0000259" key="1">
    <source>
        <dbReference type="PROSITE" id="PS51352"/>
    </source>
</evidence>
<dbReference type="PANTHER" id="PTHR32234">
    <property type="entry name" value="THIOL:DISULFIDE INTERCHANGE PROTEIN DSBD"/>
    <property type="match status" value="1"/>
</dbReference>
<name>A0A517YSX6_9BACT</name>